<dbReference type="EMBL" id="GG745332">
    <property type="protein sequence ID" value="KNE58047.1"/>
    <property type="molecule type" value="Genomic_DNA"/>
</dbReference>
<evidence type="ECO:0000256" key="6">
    <source>
        <dbReference type="SAM" id="MobiDB-lite"/>
    </source>
</evidence>
<evidence type="ECO:0000313" key="9">
    <source>
        <dbReference type="Proteomes" id="UP000054350"/>
    </source>
</evidence>
<reference evidence="9" key="2">
    <citation type="submission" date="2009-11" db="EMBL/GenBank/DDBJ databases">
        <title>The Genome Sequence of Allomyces macrogynus strain ATCC 38327.</title>
        <authorList>
            <consortium name="The Broad Institute Genome Sequencing Platform"/>
            <person name="Russ C."/>
            <person name="Cuomo C."/>
            <person name="Shea T."/>
            <person name="Young S.K."/>
            <person name="Zeng Q."/>
            <person name="Koehrsen M."/>
            <person name="Haas B."/>
            <person name="Borodovsky M."/>
            <person name="Guigo R."/>
            <person name="Alvarado L."/>
            <person name="Berlin A."/>
            <person name="Borenstein D."/>
            <person name="Chen Z."/>
            <person name="Engels R."/>
            <person name="Freedman E."/>
            <person name="Gellesch M."/>
            <person name="Goldberg J."/>
            <person name="Griggs A."/>
            <person name="Gujja S."/>
            <person name="Heiman D."/>
            <person name="Hepburn T."/>
            <person name="Howarth C."/>
            <person name="Jen D."/>
            <person name="Larson L."/>
            <person name="Lewis B."/>
            <person name="Mehta T."/>
            <person name="Park D."/>
            <person name="Pearson M."/>
            <person name="Roberts A."/>
            <person name="Saif S."/>
            <person name="Shenoy N."/>
            <person name="Sisk P."/>
            <person name="Stolte C."/>
            <person name="Sykes S."/>
            <person name="Walk T."/>
            <person name="White J."/>
            <person name="Yandava C."/>
            <person name="Burger G."/>
            <person name="Gray M.W."/>
            <person name="Holland P.W.H."/>
            <person name="King N."/>
            <person name="Lang F.B.F."/>
            <person name="Roger A.J."/>
            <person name="Ruiz-Trillo I."/>
            <person name="Lander E."/>
            <person name="Nusbaum C."/>
        </authorList>
    </citation>
    <scope>NUCLEOTIDE SEQUENCE [LARGE SCALE GENOMIC DNA]</scope>
    <source>
        <strain evidence="9">ATCC 38327</strain>
    </source>
</reference>
<dbReference type="PANTHER" id="PTHR13070:SF0">
    <property type="entry name" value="TRNA-SPLICING ENDONUCLEASE SUBUNIT SEN34"/>
    <property type="match status" value="1"/>
</dbReference>
<comment type="catalytic activity">
    <reaction evidence="5">
        <text>pretRNA = a 3'-half-tRNA molecule with a 5'-OH end + a 5'-half-tRNA molecule with a 2',3'-cyclic phosphate end + an intron with a 2',3'-cyclic phosphate and a 5'-hydroxyl terminus.</text>
        <dbReference type="EC" id="4.6.1.16"/>
    </reaction>
</comment>
<feature type="region of interest" description="Disordered" evidence="6">
    <location>
        <begin position="1"/>
        <end position="34"/>
    </location>
</feature>
<feature type="compositionally biased region" description="Polar residues" evidence="6">
    <location>
        <begin position="19"/>
        <end position="33"/>
    </location>
</feature>
<accession>A0A0L0S6B8</accession>
<evidence type="ECO:0000259" key="7">
    <source>
        <dbReference type="Pfam" id="PF01974"/>
    </source>
</evidence>
<reference evidence="8 9" key="1">
    <citation type="submission" date="2009-11" db="EMBL/GenBank/DDBJ databases">
        <title>Annotation of Allomyces macrogynus ATCC 38327.</title>
        <authorList>
            <consortium name="The Broad Institute Genome Sequencing Platform"/>
            <person name="Russ C."/>
            <person name="Cuomo C."/>
            <person name="Burger G."/>
            <person name="Gray M.W."/>
            <person name="Holland P.W.H."/>
            <person name="King N."/>
            <person name="Lang F.B.F."/>
            <person name="Roger A.J."/>
            <person name="Ruiz-Trillo I."/>
            <person name="Young S.K."/>
            <person name="Zeng Q."/>
            <person name="Gargeya S."/>
            <person name="Fitzgerald M."/>
            <person name="Haas B."/>
            <person name="Abouelleil A."/>
            <person name="Alvarado L."/>
            <person name="Arachchi H.M."/>
            <person name="Berlin A."/>
            <person name="Chapman S.B."/>
            <person name="Gearin G."/>
            <person name="Goldberg J."/>
            <person name="Griggs A."/>
            <person name="Gujja S."/>
            <person name="Hansen M."/>
            <person name="Heiman D."/>
            <person name="Howarth C."/>
            <person name="Larimer J."/>
            <person name="Lui A."/>
            <person name="MacDonald P.J.P."/>
            <person name="McCowen C."/>
            <person name="Montmayeur A."/>
            <person name="Murphy C."/>
            <person name="Neiman D."/>
            <person name="Pearson M."/>
            <person name="Priest M."/>
            <person name="Roberts A."/>
            <person name="Saif S."/>
            <person name="Shea T."/>
            <person name="Sisk P."/>
            <person name="Stolte C."/>
            <person name="Sykes S."/>
            <person name="Wortman J."/>
            <person name="Nusbaum C."/>
            <person name="Birren B."/>
        </authorList>
    </citation>
    <scope>NUCLEOTIDE SEQUENCE [LARGE SCALE GENOMIC DNA]</scope>
    <source>
        <strain evidence="8 9">ATCC 38327</strain>
    </source>
</reference>
<keyword evidence="3" id="KW-0819">tRNA processing</keyword>
<dbReference type="AlphaFoldDB" id="A0A0L0S6B8"/>
<dbReference type="STRING" id="578462.A0A0L0S6B8"/>
<dbReference type="InterPro" id="IPR036167">
    <property type="entry name" value="tRNA_intron_Endo_cat-like_sf"/>
</dbReference>
<evidence type="ECO:0000256" key="3">
    <source>
        <dbReference type="ARBA" id="ARBA00022694"/>
    </source>
</evidence>
<dbReference type="Pfam" id="PF01974">
    <property type="entry name" value="tRNA_int_endo"/>
    <property type="match status" value="1"/>
</dbReference>
<dbReference type="GO" id="GO:0000379">
    <property type="term" value="P:tRNA-type intron splice site recognition and cleavage"/>
    <property type="evidence" value="ECO:0007669"/>
    <property type="project" value="TreeGrafter"/>
</dbReference>
<dbReference type="PANTHER" id="PTHR13070">
    <property type="entry name" value="TRNA-SPLICING ENDONUCLEASE SUBUNIT SEN34-RELATED"/>
    <property type="match status" value="1"/>
</dbReference>
<keyword evidence="9" id="KW-1185">Reference proteome</keyword>
<dbReference type="GO" id="GO:0000213">
    <property type="term" value="F:tRNA-intron lyase activity"/>
    <property type="evidence" value="ECO:0007669"/>
    <property type="project" value="UniProtKB-EC"/>
</dbReference>
<evidence type="ECO:0000256" key="5">
    <source>
        <dbReference type="ARBA" id="ARBA00034031"/>
    </source>
</evidence>
<evidence type="ECO:0000313" key="8">
    <source>
        <dbReference type="EMBL" id="KNE58047.1"/>
    </source>
</evidence>
<dbReference type="Proteomes" id="UP000054350">
    <property type="component" value="Unassembled WGS sequence"/>
</dbReference>
<dbReference type="OrthoDB" id="48041at2759"/>
<evidence type="ECO:0000256" key="2">
    <source>
        <dbReference type="ARBA" id="ARBA00012573"/>
    </source>
</evidence>
<keyword evidence="4" id="KW-0456">Lyase</keyword>
<feature type="domain" description="tRNA intron endonuclease catalytic" evidence="7">
    <location>
        <begin position="219"/>
        <end position="285"/>
    </location>
</feature>
<dbReference type="InterPro" id="IPR006677">
    <property type="entry name" value="tRNA_intron_Endonuc_cat-like"/>
</dbReference>
<gene>
    <name evidence="8" type="ORF">AMAG_04873</name>
</gene>
<dbReference type="Gene3D" id="3.40.1350.10">
    <property type="match status" value="1"/>
</dbReference>
<proteinExistence type="inferred from homology"/>
<dbReference type="GO" id="GO:0003676">
    <property type="term" value="F:nucleic acid binding"/>
    <property type="evidence" value="ECO:0007669"/>
    <property type="project" value="InterPro"/>
</dbReference>
<dbReference type="InterPro" id="IPR011856">
    <property type="entry name" value="tRNA_endonuc-like_dom_sf"/>
</dbReference>
<evidence type="ECO:0000256" key="1">
    <source>
        <dbReference type="ARBA" id="ARBA00008078"/>
    </source>
</evidence>
<dbReference type="GO" id="GO:0005634">
    <property type="term" value="C:nucleus"/>
    <property type="evidence" value="ECO:0007669"/>
    <property type="project" value="UniProtKB-ARBA"/>
</dbReference>
<comment type="similarity">
    <text evidence="1">Belongs to the tRNA-intron endonuclease family.</text>
</comment>
<organism evidence="8 9">
    <name type="scientific">Allomyces macrogynus (strain ATCC 38327)</name>
    <name type="common">Allomyces javanicus var. macrogynus</name>
    <dbReference type="NCBI Taxonomy" id="578462"/>
    <lineage>
        <taxon>Eukaryota</taxon>
        <taxon>Fungi</taxon>
        <taxon>Fungi incertae sedis</taxon>
        <taxon>Blastocladiomycota</taxon>
        <taxon>Blastocladiomycetes</taxon>
        <taxon>Blastocladiales</taxon>
        <taxon>Blastocladiaceae</taxon>
        <taxon>Allomyces</taxon>
    </lineage>
</organism>
<sequence length="310" mass="33062">MSDFTAALATVPAREPEDTNGSTGNDRSDSATAPSMALNGHAVEQQHRRVIDAVLVSSKPDSACDVLVHVWSPRDVIRLRREYGLPGVLIGSVRRDKAAKASGNASTGPGNVVVPGKLLQGTLPLQLVAHEIVYLLSQGVLRLRVALYPQTDHDSSFTTTTDPRADTFVTTMDELVAVLPPRVLDAHVFAKSAVLARLLAGEEQSDATTTVTTAPAISVTPASKFAGDFLVYQDDPMACHSAAIVHVLPPVSRNAPSPLVDLRDWVTAARLGTNAKKTVVYATPTTTARPDTTSSDARNVQFHTVTWTGW</sequence>
<dbReference type="EC" id="4.6.1.16" evidence="2"/>
<dbReference type="VEuPathDB" id="FungiDB:AMAG_04873"/>
<protein>
    <recommendedName>
        <fullName evidence="2">tRNA-intron lyase</fullName>
        <ecNumber evidence="2">4.6.1.16</ecNumber>
    </recommendedName>
</protein>
<evidence type="ECO:0000256" key="4">
    <source>
        <dbReference type="ARBA" id="ARBA00023239"/>
    </source>
</evidence>
<dbReference type="SUPFAM" id="SSF53032">
    <property type="entry name" value="tRNA-intron endonuclease catalytic domain-like"/>
    <property type="match status" value="1"/>
</dbReference>
<dbReference type="CDD" id="cd22363">
    <property type="entry name" value="tRNA-intron_lyase_C"/>
    <property type="match status" value="1"/>
</dbReference>
<name>A0A0L0S6B8_ALLM3</name>